<proteinExistence type="predicted"/>
<dbReference type="AlphaFoldDB" id="X0XLZ5"/>
<comment type="caution">
    <text evidence="2">The sequence shown here is derived from an EMBL/GenBank/DDBJ whole genome shotgun (WGS) entry which is preliminary data.</text>
</comment>
<reference evidence="2" key="1">
    <citation type="journal article" date="2014" name="Front. Microbiol.">
        <title>High frequency of phylogenetically diverse reductive dehalogenase-homologous genes in deep subseafloor sedimentary metagenomes.</title>
        <authorList>
            <person name="Kawai M."/>
            <person name="Futagami T."/>
            <person name="Toyoda A."/>
            <person name="Takaki Y."/>
            <person name="Nishi S."/>
            <person name="Hori S."/>
            <person name="Arai W."/>
            <person name="Tsubouchi T."/>
            <person name="Morono Y."/>
            <person name="Uchiyama I."/>
            <person name="Ito T."/>
            <person name="Fujiyama A."/>
            <person name="Inagaki F."/>
            <person name="Takami H."/>
        </authorList>
    </citation>
    <scope>NUCLEOTIDE SEQUENCE</scope>
    <source>
        <strain evidence="2">Expedition CK06-06</strain>
    </source>
</reference>
<evidence type="ECO:0000313" key="2">
    <source>
        <dbReference type="EMBL" id="GAG44190.1"/>
    </source>
</evidence>
<organism evidence="2">
    <name type="scientific">marine sediment metagenome</name>
    <dbReference type="NCBI Taxonomy" id="412755"/>
    <lineage>
        <taxon>unclassified sequences</taxon>
        <taxon>metagenomes</taxon>
        <taxon>ecological metagenomes</taxon>
    </lineage>
</organism>
<name>X0XLZ5_9ZZZZ</name>
<feature type="non-terminal residue" evidence="2">
    <location>
        <position position="120"/>
    </location>
</feature>
<feature type="compositionally biased region" description="Basic and acidic residues" evidence="1">
    <location>
        <begin position="1"/>
        <end position="11"/>
    </location>
</feature>
<gene>
    <name evidence="2" type="ORF">S01H1_84755</name>
</gene>
<dbReference type="EMBL" id="BARS01057958">
    <property type="protein sequence ID" value="GAG44190.1"/>
    <property type="molecule type" value="Genomic_DNA"/>
</dbReference>
<accession>X0XLZ5</accession>
<feature type="region of interest" description="Disordered" evidence="1">
    <location>
        <begin position="1"/>
        <end position="20"/>
    </location>
</feature>
<sequence>REGLPEGERPIHTIRGARGEAWYSPKTSEEYATRAGSVTGIRGKQPSVADLMKREEKVFEEGAKGERTRYAHDKALEAAVKRARTTGEYNLAERQMMVEGAMRVAEYKAQGKGFTGEESW</sequence>
<feature type="non-terminal residue" evidence="2">
    <location>
        <position position="1"/>
    </location>
</feature>
<protein>
    <submittedName>
        <fullName evidence="2">Uncharacterized protein</fullName>
    </submittedName>
</protein>
<evidence type="ECO:0000256" key="1">
    <source>
        <dbReference type="SAM" id="MobiDB-lite"/>
    </source>
</evidence>